<dbReference type="AlphaFoldDB" id="A0AAQ4EXP7"/>
<evidence type="ECO:0000313" key="2">
    <source>
        <dbReference type="Proteomes" id="UP001321473"/>
    </source>
</evidence>
<accession>A0AAQ4EXP7</accession>
<dbReference type="Proteomes" id="UP001321473">
    <property type="component" value="Unassembled WGS sequence"/>
</dbReference>
<comment type="caution">
    <text evidence="1">The sequence shown here is derived from an EMBL/GenBank/DDBJ whole genome shotgun (WGS) entry which is preliminary data.</text>
</comment>
<reference evidence="1 2" key="1">
    <citation type="journal article" date="2023" name="Arcadia Sci">
        <title>De novo assembly of a long-read Amblyomma americanum tick genome.</title>
        <authorList>
            <person name="Chou S."/>
            <person name="Poskanzer K.E."/>
            <person name="Rollins M."/>
            <person name="Thuy-Boun P.S."/>
        </authorList>
    </citation>
    <scope>NUCLEOTIDE SEQUENCE [LARGE SCALE GENOMIC DNA]</scope>
    <source>
        <strain evidence="1">F_SG_1</strain>
        <tissue evidence="1">Salivary glands</tissue>
    </source>
</reference>
<name>A0AAQ4EXP7_AMBAM</name>
<sequence length="95" mass="11098">MCLLREVVSVSPFQNPLMWHGVQKNVAAAVQRKVTTRRAGQSRPAHWIFQAARPSKPEKKTTMSWNSFSRKSPIWRANLRIRRKLCQGRATHRYL</sequence>
<organism evidence="1 2">
    <name type="scientific">Amblyomma americanum</name>
    <name type="common">Lone star tick</name>
    <dbReference type="NCBI Taxonomy" id="6943"/>
    <lineage>
        <taxon>Eukaryota</taxon>
        <taxon>Metazoa</taxon>
        <taxon>Ecdysozoa</taxon>
        <taxon>Arthropoda</taxon>
        <taxon>Chelicerata</taxon>
        <taxon>Arachnida</taxon>
        <taxon>Acari</taxon>
        <taxon>Parasitiformes</taxon>
        <taxon>Ixodida</taxon>
        <taxon>Ixodoidea</taxon>
        <taxon>Ixodidae</taxon>
        <taxon>Amblyomminae</taxon>
        <taxon>Amblyomma</taxon>
    </lineage>
</organism>
<protein>
    <submittedName>
        <fullName evidence="1">Uncharacterized protein</fullName>
    </submittedName>
</protein>
<keyword evidence="2" id="KW-1185">Reference proteome</keyword>
<proteinExistence type="predicted"/>
<gene>
    <name evidence="1" type="ORF">V5799_018967</name>
</gene>
<dbReference type="EMBL" id="JARKHS020009540">
    <property type="protein sequence ID" value="KAK8779694.1"/>
    <property type="molecule type" value="Genomic_DNA"/>
</dbReference>
<evidence type="ECO:0000313" key="1">
    <source>
        <dbReference type="EMBL" id="KAK8779694.1"/>
    </source>
</evidence>